<dbReference type="Proteomes" id="UP000507222">
    <property type="component" value="Unassembled WGS sequence"/>
</dbReference>
<proteinExistence type="predicted"/>
<keyword evidence="2" id="KW-0698">rRNA processing</keyword>
<feature type="domain" description="U3 small nucleolar RNA-associated protein 15 C-terminal" evidence="8">
    <location>
        <begin position="371"/>
        <end position="506"/>
    </location>
</feature>
<accession>A0A6J5TIJ8</accession>
<dbReference type="GO" id="GO:0005730">
    <property type="term" value="C:nucleolus"/>
    <property type="evidence" value="ECO:0007669"/>
    <property type="project" value="UniProtKB-SubCell"/>
</dbReference>
<organism evidence="9 10">
    <name type="scientific">Prunus armeniaca</name>
    <name type="common">Apricot</name>
    <name type="synonym">Armeniaca vulgaris</name>
    <dbReference type="NCBI Taxonomy" id="36596"/>
    <lineage>
        <taxon>Eukaryota</taxon>
        <taxon>Viridiplantae</taxon>
        <taxon>Streptophyta</taxon>
        <taxon>Embryophyta</taxon>
        <taxon>Tracheophyta</taxon>
        <taxon>Spermatophyta</taxon>
        <taxon>Magnoliopsida</taxon>
        <taxon>eudicotyledons</taxon>
        <taxon>Gunneridae</taxon>
        <taxon>Pentapetalae</taxon>
        <taxon>rosids</taxon>
        <taxon>fabids</taxon>
        <taxon>Rosales</taxon>
        <taxon>Rosaceae</taxon>
        <taxon>Amygdaloideae</taxon>
        <taxon>Amygdaleae</taxon>
        <taxon>Prunus</taxon>
    </lineage>
</organism>
<dbReference type="PANTHER" id="PTHR19924">
    <property type="entry name" value="UTP15 U3 SMALL NUCLEOLAR RNA-ASSOCIATED PROTEIN 15 FAMILY MEMBER"/>
    <property type="match status" value="1"/>
</dbReference>
<dbReference type="GO" id="GO:0045943">
    <property type="term" value="P:positive regulation of transcription by RNA polymerase I"/>
    <property type="evidence" value="ECO:0007669"/>
    <property type="project" value="TreeGrafter"/>
</dbReference>
<evidence type="ECO:0000256" key="3">
    <source>
        <dbReference type="ARBA" id="ARBA00022574"/>
    </source>
</evidence>
<gene>
    <name evidence="9" type="ORF">CURHAP_LOCUS4772</name>
</gene>
<dbReference type="Pfam" id="PF09384">
    <property type="entry name" value="UTP15_C"/>
    <property type="match status" value="1"/>
</dbReference>
<evidence type="ECO:0000256" key="5">
    <source>
        <dbReference type="ARBA" id="ARBA00023242"/>
    </source>
</evidence>
<evidence type="ECO:0000256" key="2">
    <source>
        <dbReference type="ARBA" id="ARBA00022552"/>
    </source>
</evidence>
<evidence type="ECO:0000313" key="10">
    <source>
        <dbReference type="Proteomes" id="UP000507222"/>
    </source>
</evidence>
<dbReference type="FunFam" id="2.130.10.10:FF:001192">
    <property type="entry name" value="Protein SLOW WALKER 1"/>
    <property type="match status" value="1"/>
</dbReference>
<dbReference type="GO" id="GO:0004386">
    <property type="term" value="F:helicase activity"/>
    <property type="evidence" value="ECO:0007669"/>
    <property type="project" value="InterPro"/>
</dbReference>
<comment type="subcellular location">
    <subcellularLocation>
        <location evidence="1">Nucleus</location>
        <location evidence="1">Nucleolus</location>
    </subcellularLocation>
</comment>
<feature type="repeat" description="WD" evidence="6">
    <location>
        <begin position="168"/>
        <end position="203"/>
    </location>
</feature>
<dbReference type="PROSITE" id="PS50082">
    <property type="entry name" value="WD_REPEATS_2"/>
    <property type="match status" value="1"/>
</dbReference>
<keyword evidence="4" id="KW-0677">Repeat</keyword>
<evidence type="ECO:0000256" key="6">
    <source>
        <dbReference type="PROSITE-ProRule" id="PRU00221"/>
    </source>
</evidence>
<dbReference type="EMBL" id="CAEKDK010000001">
    <property type="protein sequence ID" value="CAB4263770.1"/>
    <property type="molecule type" value="Genomic_DNA"/>
</dbReference>
<dbReference type="InterPro" id="IPR018983">
    <property type="entry name" value="U3_snoRNA-assocProt_15_C"/>
</dbReference>
<evidence type="ECO:0000313" key="9">
    <source>
        <dbReference type="EMBL" id="CAB4263770.1"/>
    </source>
</evidence>
<evidence type="ECO:0000256" key="4">
    <source>
        <dbReference type="ARBA" id="ARBA00022737"/>
    </source>
</evidence>
<feature type="compositionally biased region" description="Basic residues" evidence="7">
    <location>
        <begin position="13"/>
        <end position="22"/>
    </location>
</feature>
<reference evidence="9 10" key="1">
    <citation type="submission" date="2020-05" db="EMBL/GenBank/DDBJ databases">
        <authorList>
            <person name="Campoy J."/>
            <person name="Schneeberger K."/>
            <person name="Spophaly S."/>
        </authorList>
    </citation>
    <scope>NUCLEOTIDE SEQUENCE [LARGE SCALE GENOMIC DNA]</scope>
    <source>
        <strain evidence="9">PruArmRojPasFocal</strain>
    </source>
</reference>
<evidence type="ECO:0000256" key="7">
    <source>
        <dbReference type="SAM" id="MobiDB-lite"/>
    </source>
</evidence>
<dbReference type="PRINTS" id="PR00320">
    <property type="entry name" value="GPROTEINBRPT"/>
</dbReference>
<dbReference type="InterPro" id="IPR020472">
    <property type="entry name" value="WD40_PAC1"/>
</dbReference>
<dbReference type="Pfam" id="PF00400">
    <property type="entry name" value="WD40"/>
    <property type="match status" value="3"/>
</dbReference>
<evidence type="ECO:0000256" key="1">
    <source>
        <dbReference type="ARBA" id="ARBA00004604"/>
    </source>
</evidence>
<sequence>MAEPQISKTYPVKPKHKPKPRTPKQTAESKYWSSFKTKQIPDLISSITSLTFSPTTPHSFAAAHSASLTLYNPQNKFSPTATISSFRDVVSSASFRCDGLLIAASDLSGLVQVFDVKTRTPLRKLRSHTRPARFVKYPVADKLHLVSGGDDAIVKYWDVSGETPICDLLGHKDYVRCGDCSPVSADMFITGSYDHTVKLWDVRVKDSGSVMEVNHGKPVEDVIFLPSGGLIATAGGDSVKIWDLMGGGKMVYSMESHNKTVTSICVGKLGKDVGEEAQQYRILSVALDGYMKGYWDFEWDNIRWEEEEQGRFEGGSDEELERPLSKYERRQKKLKALSSGDAGGLGPVEEPQVQVLKPTNFRYFHRGQGEKPSEGEYLVMRPRKVKLGEHDKLLKKFRHKEALVSVLGSKNPENAVAVMEELVARKKLLKCVSNLDTEELGLLLMFLQKHSTVPSYSGLLMGLTKKVLEMRAEDIRASDDLKGHIRNLKRSVEEEIRIQQSLQEIQEVVTDMIGALDLLNSLNSLLRETEKKAPLHLLVIDEAAQLKECESAIPLQHPGLRHAVLIGDERQLPAMVLSKISEKRRVVLEEVCSEDLYCWDMRGTFSMSSIECIHQSAYSQKWSFTTTGY</sequence>
<dbReference type="GO" id="GO:0006364">
    <property type="term" value="P:rRNA processing"/>
    <property type="evidence" value="ECO:0007669"/>
    <property type="project" value="UniProtKB-KW"/>
</dbReference>
<dbReference type="AlphaFoldDB" id="A0A6J5TIJ8"/>
<keyword evidence="5" id="KW-0539">Nucleus</keyword>
<keyword evidence="3 6" id="KW-0853">WD repeat</keyword>
<dbReference type="InterPro" id="IPR027417">
    <property type="entry name" value="P-loop_NTPase"/>
</dbReference>
<dbReference type="InterPro" id="IPR015943">
    <property type="entry name" value="WD40/YVTN_repeat-like_dom_sf"/>
</dbReference>
<dbReference type="InterPro" id="IPR001680">
    <property type="entry name" value="WD40_rpt"/>
</dbReference>
<dbReference type="InterPro" id="IPR036322">
    <property type="entry name" value="WD40_repeat_dom_sf"/>
</dbReference>
<dbReference type="PROSITE" id="PS50294">
    <property type="entry name" value="WD_REPEATS_REGION"/>
    <property type="match status" value="1"/>
</dbReference>
<protein>
    <recommendedName>
        <fullName evidence="8">U3 small nucleolar RNA-associated protein 15 C-terminal domain-containing protein</fullName>
    </recommendedName>
</protein>
<name>A0A6J5TIJ8_PRUAR</name>
<evidence type="ECO:0000259" key="8">
    <source>
        <dbReference type="Pfam" id="PF09384"/>
    </source>
</evidence>
<dbReference type="SUPFAM" id="SSF50978">
    <property type="entry name" value="WD40 repeat-like"/>
    <property type="match status" value="1"/>
</dbReference>
<dbReference type="SMART" id="SM00320">
    <property type="entry name" value="WD40"/>
    <property type="match status" value="6"/>
</dbReference>
<dbReference type="Gene3D" id="2.130.10.10">
    <property type="entry name" value="YVTN repeat-like/Quinoprotein amine dehydrogenase"/>
    <property type="match status" value="2"/>
</dbReference>
<feature type="region of interest" description="Disordered" evidence="7">
    <location>
        <begin position="1"/>
        <end position="30"/>
    </location>
</feature>
<dbReference type="Gene3D" id="3.40.50.300">
    <property type="entry name" value="P-loop containing nucleotide triphosphate hydrolases"/>
    <property type="match status" value="1"/>
</dbReference>
<dbReference type="PANTHER" id="PTHR19924:SF26">
    <property type="entry name" value="U3 SMALL NUCLEOLAR RNA-ASSOCIATED PROTEIN 15 HOMOLOG"/>
    <property type="match status" value="1"/>
</dbReference>